<dbReference type="InterPro" id="IPR027417">
    <property type="entry name" value="P-loop_NTPase"/>
</dbReference>
<dbReference type="SUPFAM" id="SSF52540">
    <property type="entry name" value="P-loop containing nucleoside triphosphate hydrolases"/>
    <property type="match status" value="1"/>
</dbReference>
<name>A0ABW2ND61_9BACL</name>
<comment type="caution">
    <text evidence="1">The sequence shown here is derived from an EMBL/GenBank/DDBJ whole genome shotgun (WGS) entry which is preliminary data.</text>
</comment>
<keyword evidence="2" id="KW-1185">Reference proteome</keyword>
<reference evidence="2" key="1">
    <citation type="journal article" date="2019" name="Int. J. Syst. Evol. Microbiol.">
        <title>The Global Catalogue of Microorganisms (GCM) 10K type strain sequencing project: providing services to taxonomists for standard genome sequencing and annotation.</title>
        <authorList>
            <consortium name="The Broad Institute Genomics Platform"/>
            <consortium name="The Broad Institute Genome Sequencing Center for Infectious Disease"/>
            <person name="Wu L."/>
            <person name="Ma J."/>
        </authorList>
    </citation>
    <scope>NUCLEOTIDE SEQUENCE [LARGE SCALE GENOMIC DNA]</scope>
    <source>
        <strain evidence="2">JCM 4738</strain>
    </source>
</reference>
<evidence type="ECO:0000313" key="1">
    <source>
        <dbReference type="EMBL" id="MFC7364344.1"/>
    </source>
</evidence>
<dbReference type="Proteomes" id="UP001596483">
    <property type="component" value="Unassembled WGS sequence"/>
</dbReference>
<gene>
    <name evidence="1" type="ORF">ACFQQH_04095</name>
</gene>
<dbReference type="EMBL" id="JBHTCT010000007">
    <property type="protein sequence ID" value="MFC7364344.1"/>
    <property type="molecule type" value="Genomic_DNA"/>
</dbReference>
<sequence length="165" mass="19429">MACKIHIIGAVGSGKTTMARELSEKLGIPYYEIDNVAWERRAGGDVRRNPEDRDKLLNSIVSGDAWITEGTHPHDWILPCFREAEVIVFLDTPYRVRIMRIIKRFARQKAGIETAHYRPTWTIFRKMFKWNHAFEHKDKPKLLALFRLRYPQKLVVIRRAEELDI</sequence>
<organism evidence="1 2">
    <name type="scientific">Bhargavaea changchunensis</name>
    <dbReference type="NCBI Taxonomy" id="2134037"/>
    <lineage>
        <taxon>Bacteria</taxon>
        <taxon>Bacillati</taxon>
        <taxon>Bacillota</taxon>
        <taxon>Bacilli</taxon>
        <taxon>Bacillales</taxon>
        <taxon>Caryophanaceae</taxon>
        <taxon>Bhargavaea</taxon>
    </lineage>
</organism>
<dbReference type="Pfam" id="PF13238">
    <property type="entry name" value="AAA_18"/>
    <property type="match status" value="1"/>
</dbReference>
<dbReference type="RefSeq" id="WP_157294612.1">
    <property type="nucleotide sequence ID" value="NZ_JBHTCT010000007.1"/>
</dbReference>
<protein>
    <submittedName>
        <fullName evidence="1">AAA family ATPase</fullName>
    </submittedName>
</protein>
<accession>A0ABW2ND61</accession>
<dbReference type="PANTHER" id="PTHR37816">
    <property type="entry name" value="YALI0E33011P"/>
    <property type="match status" value="1"/>
</dbReference>
<proteinExistence type="predicted"/>
<evidence type="ECO:0000313" key="2">
    <source>
        <dbReference type="Proteomes" id="UP001596483"/>
    </source>
</evidence>
<dbReference type="Gene3D" id="3.40.50.300">
    <property type="entry name" value="P-loop containing nucleotide triphosphate hydrolases"/>
    <property type="match status" value="1"/>
</dbReference>
<dbReference type="InterPro" id="IPR052922">
    <property type="entry name" value="Cytidylate_Kinase-2"/>
</dbReference>
<dbReference type="PANTHER" id="PTHR37816:SF2">
    <property type="entry name" value="DNA TOPOLOGY MODULATION PROTEIN FLAR-RELATED PROTEIN"/>
    <property type="match status" value="1"/>
</dbReference>